<dbReference type="AlphaFoldDB" id="A0A0S3TBX5"/>
<proteinExistence type="predicted"/>
<dbReference type="Proteomes" id="UP000291084">
    <property type="component" value="Chromosome 11"/>
</dbReference>
<evidence type="ECO:0000313" key="1">
    <source>
        <dbReference type="EMBL" id="BAU02317.1"/>
    </source>
</evidence>
<protein>
    <submittedName>
        <fullName evidence="1">Uncharacterized protein</fullName>
    </submittedName>
</protein>
<keyword evidence="2" id="KW-1185">Reference proteome</keyword>
<organism evidence="1 2">
    <name type="scientific">Vigna angularis var. angularis</name>
    <dbReference type="NCBI Taxonomy" id="157739"/>
    <lineage>
        <taxon>Eukaryota</taxon>
        <taxon>Viridiplantae</taxon>
        <taxon>Streptophyta</taxon>
        <taxon>Embryophyta</taxon>
        <taxon>Tracheophyta</taxon>
        <taxon>Spermatophyta</taxon>
        <taxon>Magnoliopsida</taxon>
        <taxon>eudicotyledons</taxon>
        <taxon>Gunneridae</taxon>
        <taxon>Pentapetalae</taxon>
        <taxon>rosids</taxon>
        <taxon>fabids</taxon>
        <taxon>Fabales</taxon>
        <taxon>Fabaceae</taxon>
        <taxon>Papilionoideae</taxon>
        <taxon>50 kb inversion clade</taxon>
        <taxon>NPAAA clade</taxon>
        <taxon>indigoferoid/millettioid clade</taxon>
        <taxon>Phaseoleae</taxon>
        <taxon>Vigna</taxon>
    </lineage>
</organism>
<name>A0A0S3TBX5_PHAAN</name>
<sequence>HNHFLDHPTHTYTTTTSLSPSLNFTPKISYLIIVGGEFQRDRIDLILLVPFCRIFLLIGSCDPFGTFHRL</sequence>
<feature type="non-terminal residue" evidence="1">
    <location>
        <position position="1"/>
    </location>
</feature>
<accession>A0A0S3TBX5</accession>
<reference evidence="1 2" key="1">
    <citation type="journal article" date="2015" name="Sci. Rep.">
        <title>The power of single molecule real-time sequencing technology in the de novo assembly of a eukaryotic genome.</title>
        <authorList>
            <person name="Sakai H."/>
            <person name="Naito K."/>
            <person name="Ogiso-Tanaka E."/>
            <person name="Takahashi Y."/>
            <person name="Iseki K."/>
            <person name="Muto C."/>
            <person name="Satou K."/>
            <person name="Teruya K."/>
            <person name="Shiroma A."/>
            <person name="Shimoji M."/>
            <person name="Hirano T."/>
            <person name="Itoh T."/>
            <person name="Kaga A."/>
            <person name="Tomooka N."/>
        </authorList>
    </citation>
    <scope>NUCLEOTIDE SEQUENCE [LARGE SCALE GENOMIC DNA]</scope>
    <source>
        <strain evidence="2">cv. Shumari</strain>
    </source>
</reference>
<evidence type="ECO:0000313" key="2">
    <source>
        <dbReference type="Proteomes" id="UP000291084"/>
    </source>
</evidence>
<gene>
    <name evidence="1" type="primary">Vigan.11G181700</name>
    <name evidence="1" type="ORF">VIGAN_11181700</name>
</gene>
<dbReference type="EMBL" id="AP015044">
    <property type="protein sequence ID" value="BAU02317.1"/>
    <property type="molecule type" value="Genomic_DNA"/>
</dbReference>